<feature type="transmembrane region" description="Helical" evidence="1">
    <location>
        <begin position="199"/>
        <end position="219"/>
    </location>
</feature>
<keyword evidence="1" id="KW-0812">Transmembrane</keyword>
<feature type="transmembrane region" description="Helical" evidence="1">
    <location>
        <begin position="135"/>
        <end position="154"/>
    </location>
</feature>
<name>A0A940DTJ3_9BACT</name>
<sequence length="237" mass="26033">MYSLVIILMVLVCINFILKQSWHKWWSVLAHAAAAALFTGLMWPAAVRQSRSQIDAWLSDPGLMLDTSVVITIEVILQISFCLLSVNLMNSGKLKPSVIWSYRILRWFPGILIFGVLFSFLVCLIFAFPGMPFTLVAWSAAAVVFAVIAGGAWLMRLLFPDKESRLEMFFLTNALTGIVAVIATVNGQTAVSGVSEVDWRSLAGVLGLVAAGVLAGSSVRTARPFRRFLKNINNLKP</sequence>
<feature type="transmembrane region" description="Helical" evidence="1">
    <location>
        <begin position="6"/>
        <end position="22"/>
    </location>
</feature>
<protein>
    <submittedName>
        <fullName evidence="2">Uncharacterized protein</fullName>
    </submittedName>
</protein>
<dbReference type="Proteomes" id="UP000725002">
    <property type="component" value="Unassembled WGS sequence"/>
</dbReference>
<dbReference type="EMBL" id="JADILV010000079">
    <property type="protein sequence ID" value="MBO8484590.1"/>
    <property type="molecule type" value="Genomic_DNA"/>
</dbReference>
<reference evidence="2" key="1">
    <citation type="submission" date="2020-10" db="EMBL/GenBank/DDBJ databases">
        <authorList>
            <person name="Gilroy R."/>
        </authorList>
    </citation>
    <scope>NUCLEOTIDE SEQUENCE</scope>
    <source>
        <strain evidence="2">G3-8215</strain>
    </source>
</reference>
<accession>A0A940DTJ3</accession>
<feature type="transmembrane region" description="Helical" evidence="1">
    <location>
        <begin position="67"/>
        <end position="86"/>
    </location>
</feature>
<reference evidence="2" key="2">
    <citation type="journal article" date="2021" name="PeerJ">
        <title>Extensive microbial diversity within the chicken gut microbiome revealed by metagenomics and culture.</title>
        <authorList>
            <person name="Gilroy R."/>
            <person name="Ravi A."/>
            <person name="Getino M."/>
            <person name="Pursley I."/>
            <person name="Horton D.L."/>
            <person name="Alikhan N.F."/>
            <person name="Baker D."/>
            <person name="Gharbi K."/>
            <person name="Hall N."/>
            <person name="Watson M."/>
            <person name="Adriaenssens E.M."/>
            <person name="Foster-Nyarko E."/>
            <person name="Jarju S."/>
            <person name="Secka A."/>
            <person name="Antonio M."/>
            <person name="Oren A."/>
            <person name="Chaudhuri R.R."/>
            <person name="La Ragione R."/>
            <person name="Hildebrand F."/>
            <person name="Pallen M.J."/>
        </authorList>
    </citation>
    <scope>NUCLEOTIDE SEQUENCE</scope>
    <source>
        <strain evidence="2">G3-8215</strain>
    </source>
</reference>
<keyword evidence="1" id="KW-0472">Membrane</keyword>
<feature type="transmembrane region" description="Helical" evidence="1">
    <location>
        <begin position="29"/>
        <end position="47"/>
    </location>
</feature>
<keyword evidence="1" id="KW-1133">Transmembrane helix</keyword>
<gene>
    <name evidence="2" type="ORF">IAB75_10845</name>
</gene>
<dbReference type="AlphaFoldDB" id="A0A940DTJ3"/>
<feature type="transmembrane region" description="Helical" evidence="1">
    <location>
        <begin position="166"/>
        <end position="187"/>
    </location>
</feature>
<comment type="caution">
    <text evidence="2">The sequence shown here is derived from an EMBL/GenBank/DDBJ whole genome shotgun (WGS) entry which is preliminary data.</text>
</comment>
<organism evidence="2 3">
    <name type="scientific">Candidatus Cryptobacteroides avicola</name>
    <dbReference type="NCBI Taxonomy" id="2840757"/>
    <lineage>
        <taxon>Bacteria</taxon>
        <taxon>Pseudomonadati</taxon>
        <taxon>Bacteroidota</taxon>
        <taxon>Bacteroidia</taxon>
        <taxon>Bacteroidales</taxon>
        <taxon>Candidatus Cryptobacteroides</taxon>
    </lineage>
</organism>
<evidence type="ECO:0000313" key="2">
    <source>
        <dbReference type="EMBL" id="MBO8484590.1"/>
    </source>
</evidence>
<proteinExistence type="predicted"/>
<feature type="transmembrane region" description="Helical" evidence="1">
    <location>
        <begin position="107"/>
        <end position="129"/>
    </location>
</feature>
<evidence type="ECO:0000313" key="3">
    <source>
        <dbReference type="Proteomes" id="UP000725002"/>
    </source>
</evidence>
<evidence type="ECO:0000256" key="1">
    <source>
        <dbReference type="SAM" id="Phobius"/>
    </source>
</evidence>